<dbReference type="PROSITE" id="PS51217">
    <property type="entry name" value="UVRD_HELICASE_CTER"/>
    <property type="match status" value="1"/>
</dbReference>
<evidence type="ECO:0000256" key="3">
    <source>
        <dbReference type="ARBA" id="ARBA00022763"/>
    </source>
</evidence>
<evidence type="ECO:0000259" key="15">
    <source>
        <dbReference type="PROSITE" id="PS51198"/>
    </source>
</evidence>
<dbReference type="InterPro" id="IPR038726">
    <property type="entry name" value="PDDEXK_AddAB-type"/>
</dbReference>
<reference evidence="17" key="2">
    <citation type="submission" date="2022-05" db="EMBL/GenBank/DDBJ databases">
        <authorList>
            <person name="Kim J.-S."/>
            <person name="Lee K."/>
            <person name="Suh M."/>
            <person name="Eom M."/>
            <person name="Kim J.-S."/>
            <person name="Kim D.-S."/>
            <person name="Ko S.-H."/>
            <person name="Shin Y."/>
            <person name="Lee J.-S."/>
        </authorList>
    </citation>
    <scope>NUCLEOTIDE SEQUENCE</scope>
    <source>
        <strain evidence="17">N237</strain>
    </source>
</reference>
<name>A0ABY4R1N2_9ACTN</name>
<dbReference type="GO" id="GO:0004386">
    <property type="term" value="F:helicase activity"/>
    <property type="evidence" value="ECO:0007669"/>
    <property type="project" value="UniProtKB-KW"/>
</dbReference>
<dbReference type="Gene3D" id="1.10.486.10">
    <property type="entry name" value="PCRA, domain 4"/>
    <property type="match status" value="1"/>
</dbReference>
<evidence type="ECO:0000256" key="12">
    <source>
        <dbReference type="ARBA" id="ARBA00034808"/>
    </source>
</evidence>
<keyword evidence="1" id="KW-0540">Nuclease</keyword>
<feature type="binding site" evidence="14">
    <location>
        <begin position="41"/>
        <end position="48"/>
    </location>
    <ligand>
        <name>ATP</name>
        <dbReference type="ChEBI" id="CHEBI:30616"/>
    </ligand>
</feature>
<dbReference type="SUPFAM" id="SSF52980">
    <property type="entry name" value="Restriction endonuclease-like"/>
    <property type="match status" value="1"/>
</dbReference>
<feature type="domain" description="UvrD-like helicase C-terminal" evidence="16">
    <location>
        <begin position="350"/>
        <end position="664"/>
    </location>
</feature>
<evidence type="ECO:0000313" key="17">
    <source>
        <dbReference type="EMBL" id="UQX89720.1"/>
    </source>
</evidence>
<feature type="domain" description="UvrD-like helicase ATP-binding" evidence="15">
    <location>
        <begin position="20"/>
        <end position="349"/>
    </location>
</feature>
<dbReference type="EC" id="5.6.2.4" evidence="12"/>
<evidence type="ECO:0000313" key="18">
    <source>
        <dbReference type="Proteomes" id="UP001056336"/>
    </source>
</evidence>
<comment type="catalytic activity">
    <reaction evidence="11">
        <text>Couples ATP hydrolysis with the unwinding of duplex DNA by translocating in the 3'-5' direction.</text>
        <dbReference type="EC" id="5.6.2.4"/>
    </reaction>
</comment>
<evidence type="ECO:0000256" key="4">
    <source>
        <dbReference type="ARBA" id="ARBA00022801"/>
    </source>
</evidence>
<evidence type="ECO:0000256" key="11">
    <source>
        <dbReference type="ARBA" id="ARBA00034617"/>
    </source>
</evidence>
<dbReference type="PANTHER" id="PTHR11070:SF55">
    <property type="entry name" value="DNA 3'-5' HELICASE"/>
    <property type="match status" value="1"/>
</dbReference>
<keyword evidence="10" id="KW-0413">Isomerase</keyword>
<keyword evidence="6" id="KW-0269">Exonuclease</keyword>
<keyword evidence="2 14" id="KW-0547">Nucleotide-binding</keyword>
<dbReference type="InterPro" id="IPR014016">
    <property type="entry name" value="UvrD-like_ATP-bd"/>
</dbReference>
<evidence type="ECO:0000256" key="7">
    <source>
        <dbReference type="ARBA" id="ARBA00022840"/>
    </source>
</evidence>
<evidence type="ECO:0000256" key="5">
    <source>
        <dbReference type="ARBA" id="ARBA00022806"/>
    </source>
</evidence>
<dbReference type="EMBL" id="CP097332">
    <property type="protein sequence ID" value="UQX89720.1"/>
    <property type="molecule type" value="Genomic_DNA"/>
</dbReference>
<sequence>MTALDLISPVELAARLGARFAPTEEQAAVIGAPLEPAVVIAGAGSGKTETMAARVVWLVANGLVDPERVLGLTFTRKAAGELQQRIRTRLSTLQRAQGPDHEPIGEPAVLTYAAYAGRLVGEHGILLGAEPGARLLSEAARWQVADSTVRRYDGNFEIPPGVPASVTGYLLDLAGQLSDHLVTPEELSSFSLDLLAELERLPLSPTSRGKPWPAESGAWVKTLLQRNELIPLLHRFAEQKRREATVDFADQMVLAARLAETASVAEIERSRYDVVLLDEYQDTGHAQIHMLAALFADGRAVTAVGDPLQSIYGWRGASAGNISRFAHKFRRRSGEPAPVYPLMTSWRNDRRILQAANAIAAPLRSAEDTSLTARPEATDGRLVVSFAETEPDEAQTLAEQFRHEWDERRDWTGAERTMAVLVRKRSIIPGVAQALRDAGLPVEVVDLGGLLTLPEISDVVATLRVLIDSGAGGSLARLLAGSRWRTGPADLVALHTRARLLARQTAVLLSRFSQPSHDSTPDPDLVQDERIEASLVEALADLGPADHYSAEGYRRMSALAGELRRLRRRLDLPLPDLIAEIERVTGLDVEVGVGRSGGRENLDRFADEAARFVSEREIGAGPAQVSAFLSFLVAAQDEEYGLKPAAAQVHSERVQVLTVHGAKGLEWDVVAVAGMYEGGFPSTPKNHDWTRARSLLPAPLRGDRNDLPAISVGACTDRRELEQHVKHHHDALGDRYLGEERRLAYVALTRARKVLYASGAQWGNGKTPRKASTFLRELAALSLAGTAELGHWQEDEAAENPLLAERREVAWPRDPLAQHRPRLEEAARAVRSAIGHPVEGYRPASPRAEFWQTDVDVLLAERAAQQARGLIEVTLPRQLSASDLVSLAENESEFARRIRRPVPQQPARLARRGTAFHSWLEQRWSADTLLDLSEIPGAADEVIDDTELERLKRAFEASEWGSRTPVAVEVPFELTLAGRVVRGRMDAVFSDADGRFTVVDWKTGRPPRGADARSKAVQLAVYRLAWAGLQGLAGPELSRVGAAFHYVADNLTVAPLDLMDAEDLHTLLVSGPLPRAVTEPTNRSAG</sequence>
<gene>
    <name evidence="17" type="ORF">M6D93_06880</name>
</gene>
<dbReference type="InterPro" id="IPR011604">
    <property type="entry name" value="PDDEXK-like_dom_sf"/>
</dbReference>
<keyword evidence="4 14" id="KW-0378">Hydrolase</keyword>
<evidence type="ECO:0000256" key="9">
    <source>
        <dbReference type="ARBA" id="ARBA00023204"/>
    </source>
</evidence>
<keyword evidence="9" id="KW-0234">DNA repair</keyword>
<evidence type="ECO:0000256" key="13">
    <source>
        <dbReference type="ARBA" id="ARBA00048988"/>
    </source>
</evidence>
<dbReference type="PANTHER" id="PTHR11070">
    <property type="entry name" value="UVRD / RECB / PCRA DNA HELICASE FAMILY MEMBER"/>
    <property type="match status" value="1"/>
</dbReference>
<evidence type="ECO:0000259" key="16">
    <source>
        <dbReference type="PROSITE" id="PS51217"/>
    </source>
</evidence>
<keyword evidence="8" id="KW-0238">DNA-binding</keyword>
<keyword evidence="5 14" id="KW-0347">Helicase</keyword>
<evidence type="ECO:0000256" key="1">
    <source>
        <dbReference type="ARBA" id="ARBA00022722"/>
    </source>
</evidence>
<dbReference type="RefSeq" id="WP_249773616.1">
    <property type="nucleotide sequence ID" value="NZ_CP097332.1"/>
</dbReference>
<dbReference type="InterPro" id="IPR011335">
    <property type="entry name" value="Restrct_endonuc-II-like"/>
</dbReference>
<dbReference type="Pfam" id="PF12705">
    <property type="entry name" value="PDDEXK_1"/>
    <property type="match status" value="1"/>
</dbReference>
<evidence type="ECO:0000256" key="10">
    <source>
        <dbReference type="ARBA" id="ARBA00023235"/>
    </source>
</evidence>
<dbReference type="Gene3D" id="3.40.50.300">
    <property type="entry name" value="P-loop containing nucleotide triphosphate hydrolases"/>
    <property type="match status" value="4"/>
</dbReference>
<keyword evidence="7 14" id="KW-0067">ATP-binding</keyword>
<evidence type="ECO:0000256" key="14">
    <source>
        <dbReference type="PROSITE-ProRule" id="PRU00560"/>
    </source>
</evidence>
<dbReference type="InterPro" id="IPR000212">
    <property type="entry name" value="DNA_helicase_UvrD/REP"/>
</dbReference>
<keyword evidence="3" id="KW-0227">DNA damage</keyword>
<accession>A0ABY4R1N2</accession>
<dbReference type="InterPro" id="IPR027417">
    <property type="entry name" value="P-loop_NTPase"/>
</dbReference>
<evidence type="ECO:0000256" key="2">
    <source>
        <dbReference type="ARBA" id="ARBA00022741"/>
    </source>
</evidence>
<dbReference type="Proteomes" id="UP001056336">
    <property type="component" value="Chromosome"/>
</dbReference>
<dbReference type="Pfam" id="PF13361">
    <property type="entry name" value="UvrD_C"/>
    <property type="match status" value="2"/>
</dbReference>
<dbReference type="SUPFAM" id="SSF52540">
    <property type="entry name" value="P-loop containing nucleoside triphosphate hydrolases"/>
    <property type="match status" value="1"/>
</dbReference>
<organism evidence="17 18">
    <name type="scientific">Jatrophihabitans telluris</name>
    <dbReference type="NCBI Taxonomy" id="2038343"/>
    <lineage>
        <taxon>Bacteria</taxon>
        <taxon>Bacillati</taxon>
        <taxon>Actinomycetota</taxon>
        <taxon>Actinomycetes</taxon>
        <taxon>Jatrophihabitantales</taxon>
        <taxon>Jatrophihabitantaceae</taxon>
        <taxon>Jatrophihabitans</taxon>
    </lineage>
</organism>
<keyword evidence="18" id="KW-1185">Reference proteome</keyword>
<dbReference type="PROSITE" id="PS51198">
    <property type="entry name" value="UVRD_HELICASE_ATP_BIND"/>
    <property type="match status" value="1"/>
</dbReference>
<dbReference type="InterPro" id="IPR014017">
    <property type="entry name" value="DNA_helicase_UvrD-like_C"/>
</dbReference>
<protein>
    <recommendedName>
        <fullName evidence="12">DNA 3'-5' helicase</fullName>
        <ecNumber evidence="12">5.6.2.4</ecNumber>
    </recommendedName>
</protein>
<evidence type="ECO:0000256" key="8">
    <source>
        <dbReference type="ARBA" id="ARBA00023125"/>
    </source>
</evidence>
<dbReference type="Pfam" id="PF00580">
    <property type="entry name" value="UvrD-helicase"/>
    <property type="match status" value="1"/>
</dbReference>
<dbReference type="CDD" id="cd17932">
    <property type="entry name" value="DEXQc_UvrD"/>
    <property type="match status" value="1"/>
</dbReference>
<comment type="catalytic activity">
    <reaction evidence="13">
        <text>ATP + H2O = ADP + phosphate + H(+)</text>
        <dbReference type="Rhea" id="RHEA:13065"/>
        <dbReference type="ChEBI" id="CHEBI:15377"/>
        <dbReference type="ChEBI" id="CHEBI:15378"/>
        <dbReference type="ChEBI" id="CHEBI:30616"/>
        <dbReference type="ChEBI" id="CHEBI:43474"/>
        <dbReference type="ChEBI" id="CHEBI:456216"/>
        <dbReference type="EC" id="5.6.2.4"/>
    </reaction>
</comment>
<evidence type="ECO:0000256" key="6">
    <source>
        <dbReference type="ARBA" id="ARBA00022839"/>
    </source>
</evidence>
<reference evidence="17" key="1">
    <citation type="journal article" date="2018" name="Int. J. Syst. Evol. Microbiol.">
        <title>Jatrophihabitans telluris sp. nov., isolated from sediment soil of lava forest wetlands and the emended description of the genus Jatrophihabitans.</title>
        <authorList>
            <person name="Lee K.C."/>
            <person name="Suh M.K."/>
            <person name="Eom M.K."/>
            <person name="Kim K.K."/>
            <person name="Kim J.S."/>
            <person name="Kim D.S."/>
            <person name="Ko S.H."/>
            <person name="Shin Y.K."/>
            <person name="Lee J.S."/>
        </authorList>
    </citation>
    <scope>NUCLEOTIDE SEQUENCE</scope>
    <source>
        <strain evidence="17">N237</strain>
    </source>
</reference>
<proteinExistence type="predicted"/>
<dbReference type="Gene3D" id="3.90.320.10">
    <property type="match status" value="1"/>
</dbReference>